<protein>
    <recommendedName>
        <fullName evidence="12">Presequence translocated-associated motor subunit PAM17</fullName>
    </recommendedName>
</protein>
<keyword evidence="3 12" id="KW-0813">Transport</keyword>
<dbReference type="PANTHER" id="PTHR28021:SF1">
    <property type="entry name" value="PRESEQUENCE TRANSLOCATED-ASSOCIATED MOTOR SUBUNIT PAM17, MITOCHONDRIAL"/>
    <property type="match status" value="1"/>
</dbReference>
<dbReference type="PANTHER" id="PTHR28021">
    <property type="entry name" value="PRESEQUENCE TRANSLOCATED-ASSOCIATED MOTOR SUBUNIT PAM17, MITOCHONDRIAL"/>
    <property type="match status" value="1"/>
</dbReference>
<evidence type="ECO:0000256" key="3">
    <source>
        <dbReference type="ARBA" id="ARBA00022448"/>
    </source>
</evidence>
<keyword evidence="9 12" id="KW-0811">Translocation</keyword>
<comment type="similarity">
    <text evidence="2 12">Belongs to the PAM17 family.</text>
</comment>
<sequence length="188" mass="20701">MIVGRLGLRAASRALGAHTPATARAAGTSAAPNANTLPWTTYLRMRRQRRLAGLISTVPTMAIAAIASGSYFMTLEIDPSKTIAGIDPLFVHIGATLACTAVGWLVGPSLGVGVWTLLHRSRAAQFAQRDREFYARIKRLRADPTRQVVHNPVPDYYGESIGSIHQYRQWLRDQAIYRRKAQHGIEDP</sequence>
<organism evidence="13 14">
    <name type="scientific">Malassezia furfur</name>
    <name type="common">Pityriasis versicolor infection agent</name>
    <name type="synonym">Pityrosporum furfur</name>
    <dbReference type="NCBI Taxonomy" id="55194"/>
    <lineage>
        <taxon>Eukaryota</taxon>
        <taxon>Fungi</taxon>
        <taxon>Dikarya</taxon>
        <taxon>Basidiomycota</taxon>
        <taxon>Ustilaginomycotina</taxon>
        <taxon>Malasseziomycetes</taxon>
        <taxon>Malasseziales</taxon>
        <taxon>Malasseziaceae</taxon>
        <taxon>Malassezia</taxon>
    </lineage>
</organism>
<evidence type="ECO:0000256" key="9">
    <source>
        <dbReference type="ARBA" id="ARBA00023010"/>
    </source>
</evidence>
<name>A0ABY8ELG6_MALFU</name>
<dbReference type="InterPro" id="IPR013875">
    <property type="entry name" value="Pam17"/>
</dbReference>
<evidence type="ECO:0000256" key="5">
    <source>
        <dbReference type="ARBA" id="ARBA00022792"/>
    </source>
</evidence>
<evidence type="ECO:0000313" key="14">
    <source>
        <dbReference type="Proteomes" id="UP000818624"/>
    </source>
</evidence>
<keyword evidence="6 12" id="KW-0653">Protein transport</keyword>
<keyword evidence="8 12" id="KW-1133">Transmembrane helix</keyword>
<gene>
    <name evidence="13" type="primary">PAM17</name>
    <name evidence="13" type="ORF">GLX27_000454</name>
</gene>
<keyword evidence="5 12" id="KW-0999">Mitochondrion inner membrane</keyword>
<feature type="transmembrane region" description="Helical" evidence="12">
    <location>
        <begin position="51"/>
        <end position="73"/>
    </location>
</feature>
<dbReference type="Pfam" id="PF08566">
    <property type="entry name" value="Pam17"/>
    <property type="match status" value="1"/>
</dbReference>
<evidence type="ECO:0000256" key="2">
    <source>
        <dbReference type="ARBA" id="ARBA00006837"/>
    </source>
</evidence>
<dbReference type="Proteomes" id="UP000818624">
    <property type="component" value="Chromosome 1"/>
</dbReference>
<keyword evidence="11 12" id="KW-0472">Membrane</keyword>
<evidence type="ECO:0000256" key="4">
    <source>
        <dbReference type="ARBA" id="ARBA00022692"/>
    </source>
</evidence>
<evidence type="ECO:0000256" key="10">
    <source>
        <dbReference type="ARBA" id="ARBA00023128"/>
    </source>
</evidence>
<feature type="transmembrane region" description="Helical" evidence="12">
    <location>
        <begin position="93"/>
        <end position="118"/>
    </location>
</feature>
<comment type="function">
    <text evidence="12">Component of the PAM complex, a complex required for the translocation of transit peptide-containing proteins from the inner membrane into the mitochondrial matrix in an ATP-dependent manner.</text>
</comment>
<keyword evidence="7" id="KW-0809">Transit peptide</keyword>
<keyword evidence="10 12" id="KW-0496">Mitochondrion</keyword>
<keyword evidence="14" id="KW-1185">Reference proteome</keyword>
<accession>A0ABY8ELG6</accession>
<evidence type="ECO:0000256" key="1">
    <source>
        <dbReference type="ARBA" id="ARBA00004448"/>
    </source>
</evidence>
<evidence type="ECO:0000313" key="13">
    <source>
        <dbReference type="EMBL" id="WFD45829.1"/>
    </source>
</evidence>
<evidence type="ECO:0000256" key="12">
    <source>
        <dbReference type="RuleBase" id="RU367146"/>
    </source>
</evidence>
<evidence type="ECO:0000256" key="7">
    <source>
        <dbReference type="ARBA" id="ARBA00022946"/>
    </source>
</evidence>
<reference evidence="13 14" key="1">
    <citation type="journal article" date="2020" name="Elife">
        <title>Loss of centromere function drives karyotype evolution in closely related Malassezia species.</title>
        <authorList>
            <person name="Sankaranarayanan S.R."/>
            <person name="Ianiri G."/>
            <person name="Coelho M.A."/>
            <person name="Reza M.H."/>
            <person name="Thimmappa B.C."/>
            <person name="Ganguly P."/>
            <person name="Vadnala R.N."/>
            <person name="Sun S."/>
            <person name="Siddharthan R."/>
            <person name="Tellgren-Roth C."/>
            <person name="Dawson T.L."/>
            <person name="Heitman J."/>
            <person name="Sanyal K."/>
        </authorList>
    </citation>
    <scope>NUCLEOTIDE SEQUENCE [LARGE SCALE GENOMIC DNA]</scope>
    <source>
        <strain evidence="13">CBS14141</strain>
    </source>
</reference>
<dbReference type="EMBL" id="CP046234">
    <property type="protein sequence ID" value="WFD45829.1"/>
    <property type="molecule type" value="Genomic_DNA"/>
</dbReference>
<comment type="subcellular location">
    <subcellularLocation>
        <location evidence="1 12">Mitochondrion inner membrane</location>
        <topology evidence="1 12">Multi-pass membrane protein</topology>
    </subcellularLocation>
</comment>
<evidence type="ECO:0000256" key="8">
    <source>
        <dbReference type="ARBA" id="ARBA00022989"/>
    </source>
</evidence>
<evidence type="ECO:0000256" key="6">
    <source>
        <dbReference type="ARBA" id="ARBA00022927"/>
    </source>
</evidence>
<comment type="subunit">
    <text evidence="12">Component of the PAM complex.</text>
</comment>
<proteinExistence type="inferred from homology"/>
<evidence type="ECO:0000256" key="11">
    <source>
        <dbReference type="ARBA" id="ARBA00023136"/>
    </source>
</evidence>
<keyword evidence="4 12" id="KW-0812">Transmembrane</keyword>